<gene>
    <name evidence="2" type="ORF">AX774_g1775</name>
</gene>
<comment type="caution">
    <text evidence="2">The sequence shown here is derived from an EMBL/GenBank/DDBJ whole genome shotgun (WGS) entry which is preliminary data.</text>
</comment>
<proteinExistence type="predicted"/>
<feature type="compositionally biased region" description="Basic residues" evidence="1">
    <location>
        <begin position="481"/>
        <end position="493"/>
    </location>
</feature>
<reference evidence="3" key="1">
    <citation type="submission" date="2017-01" db="EMBL/GenBank/DDBJ databases">
        <authorList>
            <person name="Wang Y."/>
            <person name="White M."/>
            <person name="Kvist S."/>
            <person name="Moncalvo J.-M."/>
        </authorList>
    </citation>
    <scope>NUCLEOTIDE SEQUENCE [LARGE SCALE GENOMIC DNA]</scope>
    <source>
        <strain evidence="3">COL-18-3</strain>
    </source>
</reference>
<evidence type="ECO:0000313" key="3">
    <source>
        <dbReference type="Proteomes" id="UP000188320"/>
    </source>
</evidence>
<keyword evidence="3" id="KW-1185">Reference proteome</keyword>
<dbReference type="EMBL" id="LSSK01000163">
    <property type="protein sequence ID" value="OMH84695.1"/>
    <property type="molecule type" value="Genomic_DNA"/>
</dbReference>
<feature type="region of interest" description="Disordered" evidence="1">
    <location>
        <begin position="462"/>
        <end position="493"/>
    </location>
</feature>
<feature type="region of interest" description="Disordered" evidence="1">
    <location>
        <begin position="510"/>
        <end position="557"/>
    </location>
</feature>
<organism evidence="2 3">
    <name type="scientific">Zancudomyces culisetae</name>
    <name type="common">Gut fungus</name>
    <name type="synonym">Smittium culisetae</name>
    <dbReference type="NCBI Taxonomy" id="1213189"/>
    <lineage>
        <taxon>Eukaryota</taxon>
        <taxon>Fungi</taxon>
        <taxon>Fungi incertae sedis</taxon>
        <taxon>Zoopagomycota</taxon>
        <taxon>Kickxellomycotina</taxon>
        <taxon>Harpellomycetes</taxon>
        <taxon>Harpellales</taxon>
        <taxon>Legeriomycetaceae</taxon>
        <taxon>Zancudomyces</taxon>
    </lineage>
</organism>
<feature type="compositionally biased region" description="Low complexity" evidence="1">
    <location>
        <begin position="510"/>
        <end position="520"/>
    </location>
</feature>
<protein>
    <submittedName>
        <fullName evidence="2">Uncharacterized protein</fullName>
    </submittedName>
</protein>
<evidence type="ECO:0000313" key="2">
    <source>
        <dbReference type="EMBL" id="OMH84695.1"/>
    </source>
</evidence>
<evidence type="ECO:0000256" key="1">
    <source>
        <dbReference type="SAM" id="MobiDB-lite"/>
    </source>
</evidence>
<dbReference type="OrthoDB" id="5600603at2759"/>
<name>A0A1R1PUQ8_ZANCU</name>
<feature type="compositionally biased region" description="Basic residues" evidence="1">
    <location>
        <begin position="525"/>
        <end position="557"/>
    </location>
</feature>
<accession>A0A1R1PUQ8</accession>
<dbReference type="Proteomes" id="UP000188320">
    <property type="component" value="Unassembled WGS sequence"/>
</dbReference>
<sequence length="557" mass="62189">MAPGIAISVKSSVNSKALEDNTEAVEAKELGTFGREESPKNSLEKDPYAADIQHDVRVFGKAMQESPMDIIRKGITAFTLDTEGDRFSSGESIMDEKIEAAEKKLRSVLSRHENNSGNTRNIAGGFGDYNGFIKNDNGIPITYDSNASLSIQMGLKLVSIDILKRKSQHSLGPTKFGSLVSVEISKNSKQQEMEENNQHGRYSFRKRTELSLHPYTKFTWTKPGQVPYGKYNKIDLSVLYEPGKNKKKHIIINKAAGEGGEGSSGEYYNGDAEESAESDVIKSAELLNEKIDKPASRINSRISQRGNEHRPRAVKRTFKKRRKAAIGKKRVKTWINQLRSQEGSKTYGTHKKNVAIKDRDGLDMDIDFDMDSSLSDLDGISEISRILRSQNSFLSEQKNEEYNSGINKGIKEKSANTVKHNINVDDSDDSGSIGFVKGYHYNFARQNLGTQGKKRPRVILTDASSKKSSIEQSDSPVSRLEKRKNKKPLLNKKSIRGVLPASFLRRVYRSNSNVSSSSDYGSRKATIKPKTTFRKANRPKTGIGRKRGSRHSKRGKI</sequence>
<dbReference type="AlphaFoldDB" id="A0A1R1PUQ8"/>